<dbReference type="RefSeq" id="WP_088440906.1">
    <property type="nucleotide sequence ID" value="NZ_BMMC01000003.1"/>
</dbReference>
<dbReference type="OrthoDB" id="9814604at2"/>
<protein>
    <recommendedName>
        <fullName evidence="1">Methyltransferase FkbM domain-containing protein</fullName>
    </recommendedName>
</protein>
<name>A0A246JVE5_9SPHN</name>
<evidence type="ECO:0000313" key="2">
    <source>
        <dbReference type="EMBL" id="OWQ97051.1"/>
    </source>
</evidence>
<dbReference type="Gene3D" id="3.40.50.150">
    <property type="entry name" value="Vaccinia Virus protein VP39"/>
    <property type="match status" value="1"/>
</dbReference>
<sequence>MPKLHQRAAHFVLKRLGFFNRSYRERAFGRNFVVPIINGRKTYISEHWMAEMIAHLFEVAPGAFIDVGVNLGQTLLKVAAADPSRRYIGFEPNPACADYAVELIRANKLTYTLIPAGLSSKAGVAQLQFYRQEDTDPSASLVAGFRDNQVASKAVVVLSLAELPEELVPDEVAIVKIDVEGGEADVLEGIKPLLRKQRPFVLVEILPAYTADNWTRIERQQQIERTLSEADYKMFRIRRDAGERFRAIEAITTIGIQDDLALSDYLMVPSERIGLLAVLGERFHGKD</sequence>
<organism evidence="2 3">
    <name type="scientific">Sphingopyxis bauzanensis</name>
    <dbReference type="NCBI Taxonomy" id="651663"/>
    <lineage>
        <taxon>Bacteria</taxon>
        <taxon>Pseudomonadati</taxon>
        <taxon>Pseudomonadota</taxon>
        <taxon>Alphaproteobacteria</taxon>
        <taxon>Sphingomonadales</taxon>
        <taxon>Sphingomonadaceae</taxon>
        <taxon>Sphingopyxis</taxon>
    </lineage>
</organism>
<keyword evidence="3" id="KW-1185">Reference proteome</keyword>
<accession>A0A246JVE5</accession>
<dbReference type="InterPro" id="IPR006342">
    <property type="entry name" value="FkbM_mtfrase"/>
</dbReference>
<dbReference type="InterPro" id="IPR029063">
    <property type="entry name" value="SAM-dependent_MTases_sf"/>
</dbReference>
<dbReference type="EMBL" id="NISK01000002">
    <property type="protein sequence ID" value="OWQ97051.1"/>
    <property type="molecule type" value="Genomic_DNA"/>
</dbReference>
<evidence type="ECO:0000259" key="1">
    <source>
        <dbReference type="Pfam" id="PF05050"/>
    </source>
</evidence>
<dbReference type="PANTHER" id="PTHR34203">
    <property type="entry name" value="METHYLTRANSFERASE, FKBM FAMILY PROTEIN"/>
    <property type="match status" value="1"/>
</dbReference>
<feature type="domain" description="Methyltransferase FkbM" evidence="1">
    <location>
        <begin position="66"/>
        <end position="234"/>
    </location>
</feature>
<dbReference type="NCBIfam" id="TIGR01444">
    <property type="entry name" value="fkbM_fam"/>
    <property type="match status" value="1"/>
</dbReference>
<dbReference type="Pfam" id="PF05050">
    <property type="entry name" value="Methyltransf_21"/>
    <property type="match status" value="1"/>
</dbReference>
<dbReference type="SUPFAM" id="SSF53335">
    <property type="entry name" value="S-adenosyl-L-methionine-dependent methyltransferases"/>
    <property type="match status" value="1"/>
</dbReference>
<evidence type="ECO:0000313" key="3">
    <source>
        <dbReference type="Proteomes" id="UP000197361"/>
    </source>
</evidence>
<comment type="caution">
    <text evidence="2">The sequence shown here is derived from an EMBL/GenBank/DDBJ whole genome shotgun (WGS) entry which is preliminary data.</text>
</comment>
<reference evidence="2 3" key="1">
    <citation type="journal article" date="2010" name="Int. J. Syst. Evol. Microbiol.">
        <title>Sphingopyxis bauzanensis sp. nov., a psychrophilic bacterium isolated from soil.</title>
        <authorList>
            <person name="Zhang D.C."/>
            <person name="Liu H.C."/>
            <person name="Xin Y.H."/>
            <person name="Zhou Y.G."/>
            <person name="Schinner F."/>
            <person name="Margesin R."/>
        </authorList>
    </citation>
    <scope>NUCLEOTIDE SEQUENCE [LARGE SCALE GENOMIC DNA]</scope>
    <source>
        <strain evidence="2 3">DSM 22271</strain>
    </source>
</reference>
<gene>
    <name evidence="2" type="ORF">CDQ92_08175</name>
</gene>
<dbReference type="AlphaFoldDB" id="A0A246JVE5"/>
<dbReference type="InterPro" id="IPR052514">
    <property type="entry name" value="SAM-dependent_MTase"/>
</dbReference>
<proteinExistence type="predicted"/>
<dbReference type="Proteomes" id="UP000197361">
    <property type="component" value="Unassembled WGS sequence"/>
</dbReference>
<dbReference type="PANTHER" id="PTHR34203:SF15">
    <property type="entry name" value="SLL1173 PROTEIN"/>
    <property type="match status" value="1"/>
</dbReference>